<evidence type="ECO:0000256" key="3">
    <source>
        <dbReference type="ARBA" id="ARBA00022989"/>
    </source>
</evidence>
<protein>
    <submittedName>
        <fullName evidence="6">F420H2:quinone oxidoreductase, 41.2 kDa subunit, putative</fullName>
    </submittedName>
</protein>
<sequence length="369" mass="41260">MVVMIADALNYFYEIFSSNMMNIPLIAPIVDYLMKIPLINILVALILWKPFFAVIIMPGLGVLTLYLLYIVWYERKLTARIQWRVGPLEVARPIRGAIQALADGIRYFFQEAIVHREAHRPYFVQLPILAFIPVLLPIMFIPAGSAVGIYTPNAIQLTVTFIALIPITIVAIGWASNSRFAYIGSVREAFMYFAYEVPFIIAVISMIFLYGSGDAYVAVEKQSAIPGALLNPIAFIVYLIAMLMATSRLPFEIPEADQEIAFGPFVEYSGILFGLVMVLAYEKLYIMTLLFTILFLGGWSGIYCPLLGDLNGPLWMFIKTIVVISILVIVRSIYARYRLDQALRIGWTSMLALSIVALVVGGALGVWLS</sequence>
<evidence type="ECO:0000256" key="1">
    <source>
        <dbReference type="ARBA" id="ARBA00004141"/>
    </source>
</evidence>
<dbReference type="AlphaFoldDB" id="O28444"/>
<keyword evidence="3 5" id="KW-1133">Transmembrane helix</keyword>
<evidence type="ECO:0000256" key="2">
    <source>
        <dbReference type="ARBA" id="ARBA00022692"/>
    </source>
</evidence>
<feature type="transmembrane region" description="Helical" evidence="5">
    <location>
        <begin position="189"/>
        <end position="211"/>
    </location>
</feature>
<comment type="subcellular location">
    <subcellularLocation>
        <location evidence="1">Membrane</location>
        <topology evidence="1">Multi-pass membrane protein</topology>
    </subcellularLocation>
</comment>
<keyword evidence="4 5" id="KW-0472">Membrane</keyword>
<feature type="transmembrane region" description="Helical" evidence="5">
    <location>
        <begin position="314"/>
        <end position="334"/>
    </location>
</feature>
<dbReference type="EMBL" id="AE000782">
    <property type="protein sequence ID" value="AAB89419.1"/>
    <property type="molecule type" value="Genomic_DNA"/>
</dbReference>
<feature type="transmembrane region" description="Helical" evidence="5">
    <location>
        <begin position="223"/>
        <end position="245"/>
    </location>
</feature>
<dbReference type="GO" id="GO:0016020">
    <property type="term" value="C:membrane"/>
    <property type="evidence" value="ECO:0007669"/>
    <property type="project" value="UniProtKB-SubCell"/>
</dbReference>
<dbReference type="KEGG" id="afu:AF_1831"/>
<dbReference type="GO" id="GO:0009060">
    <property type="term" value="P:aerobic respiration"/>
    <property type="evidence" value="ECO:0007669"/>
    <property type="project" value="TreeGrafter"/>
</dbReference>
<gene>
    <name evidence="6" type="ordered locus">AF_1831</name>
</gene>
<dbReference type="PhylomeDB" id="O28444"/>
<feature type="transmembrane region" description="Helical" evidence="5">
    <location>
        <begin position="155"/>
        <end position="177"/>
    </location>
</feature>
<feature type="transmembrane region" description="Helical" evidence="5">
    <location>
        <begin position="346"/>
        <end position="368"/>
    </location>
</feature>
<keyword evidence="2 5" id="KW-0812">Transmembrane</keyword>
<dbReference type="STRING" id="224325.AF_1831"/>
<keyword evidence="7" id="KW-1185">Reference proteome</keyword>
<organism evidence="6 7">
    <name type="scientific">Archaeoglobus fulgidus (strain ATCC 49558 / DSM 4304 / JCM 9628 / NBRC 100126 / VC-16)</name>
    <dbReference type="NCBI Taxonomy" id="224325"/>
    <lineage>
        <taxon>Archaea</taxon>
        <taxon>Methanobacteriati</taxon>
        <taxon>Methanobacteriota</taxon>
        <taxon>Archaeoglobi</taxon>
        <taxon>Archaeoglobales</taxon>
        <taxon>Archaeoglobaceae</taxon>
        <taxon>Archaeoglobus</taxon>
    </lineage>
</organism>
<dbReference type="PaxDb" id="224325-AF_1831"/>
<dbReference type="HOGENOM" id="CLU_015134_0_2_2"/>
<dbReference type="HAMAP" id="MF_01350">
    <property type="entry name" value="NDH1_NuoH"/>
    <property type="match status" value="1"/>
</dbReference>
<dbReference type="PANTHER" id="PTHR11432:SF3">
    <property type="entry name" value="NADH-UBIQUINONE OXIDOREDUCTASE CHAIN 1"/>
    <property type="match status" value="1"/>
</dbReference>
<evidence type="ECO:0000256" key="4">
    <source>
        <dbReference type="ARBA" id="ARBA00023136"/>
    </source>
</evidence>
<dbReference type="EnsemblBacteria" id="AAB89419">
    <property type="protein sequence ID" value="AAB89419"/>
    <property type="gene ID" value="AF_1831"/>
</dbReference>
<feature type="transmembrane region" description="Helical" evidence="5">
    <location>
        <begin position="126"/>
        <end position="149"/>
    </location>
</feature>
<dbReference type="Pfam" id="PF00146">
    <property type="entry name" value="NADHdh"/>
    <property type="match status" value="1"/>
</dbReference>
<feature type="transmembrane region" description="Helical" evidence="5">
    <location>
        <begin position="25"/>
        <end position="46"/>
    </location>
</feature>
<evidence type="ECO:0000313" key="6">
    <source>
        <dbReference type="EMBL" id="AAB89419.1"/>
    </source>
</evidence>
<proteinExistence type="inferred from homology"/>
<dbReference type="PIR" id="F69478">
    <property type="entry name" value="F69478"/>
</dbReference>
<name>O28444_ARCFU</name>
<dbReference type="InterPro" id="IPR001694">
    <property type="entry name" value="NADH_UbQ_OxRdtase_su1/FPO"/>
</dbReference>
<reference evidence="6 7" key="1">
    <citation type="journal article" date="1997" name="Nature">
        <title>The complete genome sequence of the hyperthermophilic, sulphate-reducing archaeon Archaeoglobus fulgidus.</title>
        <authorList>
            <person name="Klenk H.P."/>
            <person name="Clayton R.A."/>
            <person name="Tomb J."/>
            <person name="White O."/>
            <person name="Nelson K.E."/>
            <person name="Ketchum K.A."/>
            <person name="Dodson R.J."/>
            <person name="Gwinn M."/>
            <person name="Hickey E.K."/>
            <person name="Peterson J.D."/>
            <person name="Richardson D.L."/>
            <person name="Kerlavage A.R."/>
            <person name="Graham D.E."/>
            <person name="Kyrpides N.C."/>
            <person name="Fleischmann R.D."/>
            <person name="Quackenbush J."/>
            <person name="Lee N.H."/>
            <person name="Sutton G.G."/>
            <person name="Gill S."/>
            <person name="Kirkness E.F."/>
            <person name="Dougherty B.A."/>
            <person name="McKenney K."/>
            <person name="Adams M.D."/>
            <person name="Loftus B."/>
            <person name="Peterson S."/>
            <person name="Reich C.I."/>
            <person name="McNeil L.K."/>
            <person name="Badger J.H."/>
            <person name="Glodek A."/>
            <person name="Zhou L."/>
            <person name="Overbeek R."/>
            <person name="Gocayne J.D."/>
            <person name="Weidman J.F."/>
            <person name="McDonald L."/>
            <person name="Utterback T."/>
            <person name="Cotton M.D."/>
            <person name="Spriggs T."/>
            <person name="Artiach P."/>
            <person name="Kaine B.P."/>
            <person name="Sykes S.M."/>
            <person name="Sadow P.W."/>
            <person name="D'Andrea K.P."/>
            <person name="Bowman C."/>
            <person name="Fujii C."/>
            <person name="Garland S.A."/>
            <person name="Mason T.M."/>
            <person name="Olsen G.J."/>
            <person name="Fraser C.M."/>
            <person name="Smith H.O."/>
            <person name="Woese C.R."/>
            <person name="Venter J.C."/>
        </authorList>
    </citation>
    <scope>NUCLEOTIDE SEQUENCE [LARGE SCALE GENOMIC DNA]</scope>
    <source>
        <strain evidence="7">ATCC 49558 / DSM 4304 / JCM 9628 / NBRC 100126 / VC-16</strain>
    </source>
</reference>
<feature type="transmembrane region" description="Helical" evidence="5">
    <location>
        <begin position="284"/>
        <end position="302"/>
    </location>
</feature>
<dbReference type="GO" id="GO:0003954">
    <property type="term" value="F:NADH dehydrogenase activity"/>
    <property type="evidence" value="ECO:0007669"/>
    <property type="project" value="TreeGrafter"/>
</dbReference>
<dbReference type="PANTHER" id="PTHR11432">
    <property type="entry name" value="NADH DEHYDROGENASE SUBUNIT 1"/>
    <property type="match status" value="1"/>
</dbReference>
<feature type="transmembrane region" description="Helical" evidence="5">
    <location>
        <begin position="52"/>
        <end position="72"/>
    </location>
</feature>
<dbReference type="Proteomes" id="UP000002199">
    <property type="component" value="Chromosome"/>
</dbReference>
<evidence type="ECO:0000313" key="7">
    <source>
        <dbReference type="Proteomes" id="UP000002199"/>
    </source>
</evidence>
<dbReference type="eggNOG" id="arCOG01546">
    <property type="taxonomic scope" value="Archaea"/>
</dbReference>
<dbReference type="NCBIfam" id="NF004741">
    <property type="entry name" value="PRK06076.1-2"/>
    <property type="match status" value="1"/>
</dbReference>
<accession>O28444</accession>
<evidence type="ECO:0000256" key="5">
    <source>
        <dbReference type="SAM" id="Phobius"/>
    </source>
</evidence>